<dbReference type="Pfam" id="PF02518">
    <property type="entry name" value="HATPase_c"/>
    <property type="match status" value="1"/>
</dbReference>
<evidence type="ECO:0000256" key="6">
    <source>
        <dbReference type="ARBA" id="ARBA00022679"/>
    </source>
</evidence>
<keyword evidence="19" id="KW-1185">Reference proteome</keyword>
<evidence type="ECO:0000256" key="13">
    <source>
        <dbReference type="ARBA" id="ARBA00023136"/>
    </source>
</evidence>
<evidence type="ECO:0000256" key="4">
    <source>
        <dbReference type="ARBA" id="ARBA00022475"/>
    </source>
</evidence>
<evidence type="ECO:0000256" key="1">
    <source>
        <dbReference type="ARBA" id="ARBA00000085"/>
    </source>
</evidence>
<feature type="coiled-coil region" evidence="14">
    <location>
        <begin position="205"/>
        <end position="239"/>
    </location>
</feature>
<evidence type="ECO:0000313" key="19">
    <source>
        <dbReference type="Proteomes" id="UP000006315"/>
    </source>
</evidence>
<evidence type="ECO:0000256" key="3">
    <source>
        <dbReference type="ARBA" id="ARBA00012438"/>
    </source>
</evidence>
<sequence length="447" mass="50605">MTLKAKLHILIFTWTIIILLVGNLAVYLLFVEMIKDKKENSLEYIASTIENQGIPKSDADEAVIQKLLPEDSLVRIIAPTNEIKFEYTNESDYSKIPASFSPQAEYTYDSYDGDDVIVFVRPILAAGDVTASIQVISDFEDEREDIQDLLYVLLTVSGILLVISILLSFLASSLFLRPLAQFIKTMEDIRISRNFKRISINDKNSKEMNQVAQTFNAMIEQLEEQFEKQEQFVSNASHELRTPLTIIESYASLLKRWGRENEEVLKESIDAIHQEALGLKAMIKQLLELARYEEQMTLPLSDLNAVDIGKKTINRLKGFTNRPIHLLVKEDSIPVFANEQALIQVLTILADNAFKYSEDKVEIKIDKDNNKTTLQVIDYGVGIPKEDLPHVFDRFYRVDKARQRSAGGVGIGLSIAHTLVEKMEGQISIQSEPEKGTIITLAFKAQS</sequence>
<dbReference type="SUPFAM" id="SSF55874">
    <property type="entry name" value="ATPase domain of HSP90 chaperone/DNA topoisomerase II/histidine kinase"/>
    <property type="match status" value="1"/>
</dbReference>
<protein>
    <recommendedName>
        <fullName evidence="3">histidine kinase</fullName>
        <ecNumber evidence="3">2.7.13.3</ecNumber>
    </recommendedName>
</protein>
<keyword evidence="11 15" id="KW-1133">Transmembrane helix</keyword>
<feature type="domain" description="HAMP" evidence="17">
    <location>
        <begin position="173"/>
        <end position="227"/>
    </location>
</feature>
<feature type="transmembrane region" description="Helical" evidence="15">
    <location>
        <begin position="149"/>
        <end position="176"/>
    </location>
</feature>
<accession>K6E3J3</accession>
<dbReference type="PROSITE" id="PS50109">
    <property type="entry name" value="HIS_KIN"/>
    <property type="match status" value="1"/>
</dbReference>
<dbReference type="RefSeq" id="WP_003330842.1">
    <property type="nucleotide sequence ID" value="NZ_AJLR01000045.1"/>
</dbReference>
<dbReference type="EMBL" id="AJLR01000045">
    <property type="protein sequence ID" value="EKN67796.1"/>
    <property type="molecule type" value="Genomic_DNA"/>
</dbReference>
<dbReference type="Gene3D" id="1.10.287.130">
    <property type="match status" value="1"/>
</dbReference>
<dbReference type="GO" id="GO:0005886">
    <property type="term" value="C:plasma membrane"/>
    <property type="evidence" value="ECO:0007669"/>
    <property type="project" value="UniProtKB-SubCell"/>
</dbReference>
<comment type="catalytic activity">
    <reaction evidence="1">
        <text>ATP + protein L-histidine = ADP + protein N-phospho-L-histidine.</text>
        <dbReference type="EC" id="2.7.13.3"/>
    </reaction>
</comment>
<dbReference type="InterPro" id="IPR036097">
    <property type="entry name" value="HisK_dim/P_sf"/>
</dbReference>
<evidence type="ECO:0000256" key="11">
    <source>
        <dbReference type="ARBA" id="ARBA00022989"/>
    </source>
</evidence>
<dbReference type="SMART" id="SM00304">
    <property type="entry name" value="HAMP"/>
    <property type="match status" value="1"/>
</dbReference>
<evidence type="ECO:0000256" key="15">
    <source>
        <dbReference type="SAM" id="Phobius"/>
    </source>
</evidence>
<dbReference type="STRING" id="1131731.BAZO_07939"/>
<dbReference type="GO" id="GO:0005524">
    <property type="term" value="F:ATP binding"/>
    <property type="evidence" value="ECO:0007669"/>
    <property type="project" value="UniProtKB-KW"/>
</dbReference>
<organism evidence="18 19">
    <name type="scientific">Schinkia azotoformans LMG 9581</name>
    <dbReference type="NCBI Taxonomy" id="1131731"/>
    <lineage>
        <taxon>Bacteria</taxon>
        <taxon>Bacillati</taxon>
        <taxon>Bacillota</taxon>
        <taxon>Bacilli</taxon>
        <taxon>Bacillales</taxon>
        <taxon>Bacillaceae</taxon>
        <taxon>Calidifontibacillus/Schinkia group</taxon>
        <taxon>Schinkia</taxon>
    </lineage>
</organism>
<evidence type="ECO:0000256" key="10">
    <source>
        <dbReference type="ARBA" id="ARBA00022840"/>
    </source>
</evidence>
<dbReference type="FunFam" id="3.30.565.10:FF:000006">
    <property type="entry name" value="Sensor histidine kinase WalK"/>
    <property type="match status" value="1"/>
</dbReference>
<feature type="transmembrane region" description="Helical" evidence="15">
    <location>
        <begin position="7"/>
        <end position="30"/>
    </location>
</feature>
<dbReference type="InterPro" id="IPR005467">
    <property type="entry name" value="His_kinase_dom"/>
</dbReference>
<keyword evidence="12" id="KW-0902">Two-component regulatory system</keyword>
<dbReference type="CDD" id="cd00075">
    <property type="entry name" value="HATPase"/>
    <property type="match status" value="1"/>
</dbReference>
<keyword evidence="13 15" id="KW-0472">Membrane</keyword>
<comment type="caution">
    <text evidence="18">The sequence shown here is derived from an EMBL/GenBank/DDBJ whole genome shotgun (WGS) entry which is preliminary data.</text>
</comment>
<evidence type="ECO:0000256" key="5">
    <source>
        <dbReference type="ARBA" id="ARBA00022553"/>
    </source>
</evidence>
<name>K6E3J3_SCHAZ</name>
<keyword evidence="10" id="KW-0067">ATP-binding</keyword>
<dbReference type="CDD" id="cd00082">
    <property type="entry name" value="HisKA"/>
    <property type="match status" value="1"/>
</dbReference>
<keyword evidence="9 18" id="KW-0418">Kinase</keyword>
<evidence type="ECO:0000313" key="18">
    <source>
        <dbReference type="EMBL" id="EKN67796.1"/>
    </source>
</evidence>
<keyword evidence="4" id="KW-1003">Cell membrane</keyword>
<dbReference type="EC" id="2.7.13.3" evidence="3"/>
<dbReference type="InterPro" id="IPR050398">
    <property type="entry name" value="HssS/ArlS-like"/>
</dbReference>
<proteinExistence type="predicted"/>
<evidence type="ECO:0000256" key="14">
    <source>
        <dbReference type="SAM" id="Coils"/>
    </source>
</evidence>
<dbReference type="InterPro" id="IPR003594">
    <property type="entry name" value="HATPase_dom"/>
</dbReference>
<keyword evidence="7 15" id="KW-0812">Transmembrane</keyword>
<keyword evidence="5" id="KW-0597">Phosphoprotein</keyword>
<dbReference type="Gene3D" id="3.30.565.10">
    <property type="entry name" value="Histidine kinase-like ATPase, C-terminal domain"/>
    <property type="match status" value="1"/>
</dbReference>
<dbReference type="SMART" id="SM00388">
    <property type="entry name" value="HisKA"/>
    <property type="match status" value="1"/>
</dbReference>
<gene>
    <name evidence="18" type="ORF">BAZO_07939</name>
</gene>
<dbReference type="InterPro" id="IPR003661">
    <property type="entry name" value="HisK_dim/P_dom"/>
</dbReference>
<dbReference type="Proteomes" id="UP000006315">
    <property type="component" value="Unassembled WGS sequence"/>
</dbReference>
<dbReference type="SUPFAM" id="SSF47384">
    <property type="entry name" value="Homodimeric domain of signal transducing histidine kinase"/>
    <property type="match status" value="1"/>
</dbReference>
<evidence type="ECO:0000259" key="16">
    <source>
        <dbReference type="PROSITE" id="PS50109"/>
    </source>
</evidence>
<feature type="domain" description="Histidine kinase" evidence="16">
    <location>
        <begin position="235"/>
        <end position="447"/>
    </location>
</feature>
<dbReference type="Gene3D" id="6.10.340.10">
    <property type="match status" value="1"/>
</dbReference>
<dbReference type="Pfam" id="PF00512">
    <property type="entry name" value="HisKA"/>
    <property type="match status" value="1"/>
</dbReference>
<dbReference type="AlphaFoldDB" id="K6E3J3"/>
<dbReference type="SMART" id="SM00387">
    <property type="entry name" value="HATPase_c"/>
    <property type="match status" value="1"/>
</dbReference>
<keyword evidence="6" id="KW-0808">Transferase</keyword>
<dbReference type="InterPro" id="IPR004358">
    <property type="entry name" value="Sig_transdc_His_kin-like_C"/>
</dbReference>
<dbReference type="CDD" id="cd06225">
    <property type="entry name" value="HAMP"/>
    <property type="match status" value="1"/>
</dbReference>
<evidence type="ECO:0000256" key="2">
    <source>
        <dbReference type="ARBA" id="ARBA00004651"/>
    </source>
</evidence>
<dbReference type="FunFam" id="1.10.287.130:FF:000001">
    <property type="entry name" value="Two-component sensor histidine kinase"/>
    <property type="match status" value="1"/>
</dbReference>
<dbReference type="GO" id="GO:0000155">
    <property type="term" value="F:phosphorelay sensor kinase activity"/>
    <property type="evidence" value="ECO:0007669"/>
    <property type="project" value="InterPro"/>
</dbReference>
<evidence type="ECO:0000256" key="9">
    <source>
        <dbReference type="ARBA" id="ARBA00022777"/>
    </source>
</evidence>
<dbReference type="InterPro" id="IPR036890">
    <property type="entry name" value="HATPase_C_sf"/>
</dbReference>
<dbReference type="PRINTS" id="PR00344">
    <property type="entry name" value="BCTRLSENSOR"/>
</dbReference>
<dbReference type="PANTHER" id="PTHR45528">
    <property type="entry name" value="SENSOR HISTIDINE KINASE CPXA"/>
    <property type="match status" value="1"/>
</dbReference>
<evidence type="ECO:0000256" key="7">
    <source>
        <dbReference type="ARBA" id="ARBA00022692"/>
    </source>
</evidence>
<dbReference type="InterPro" id="IPR003660">
    <property type="entry name" value="HAMP_dom"/>
</dbReference>
<evidence type="ECO:0000256" key="8">
    <source>
        <dbReference type="ARBA" id="ARBA00022741"/>
    </source>
</evidence>
<dbReference type="PANTHER" id="PTHR45528:SF12">
    <property type="entry name" value="SENSOR HISTIDINE KINASE ARSS"/>
    <property type="match status" value="1"/>
</dbReference>
<reference evidence="18 19" key="1">
    <citation type="journal article" date="2012" name="Front. Microbiol.">
        <title>Redundancy and modularity in membrane-associated dissimilatory nitrate reduction in Bacillus.</title>
        <authorList>
            <person name="Heylen K."/>
            <person name="Keltjens J."/>
        </authorList>
    </citation>
    <scope>NUCLEOTIDE SEQUENCE [LARGE SCALE GENOMIC DNA]</scope>
    <source>
        <strain evidence="18 19">LMG 9581</strain>
    </source>
</reference>
<comment type="subcellular location">
    <subcellularLocation>
        <location evidence="2">Cell membrane</location>
        <topology evidence="2">Multi-pass membrane protein</topology>
    </subcellularLocation>
</comment>
<keyword evidence="8" id="KW-0547">Nucleotide-binding</keyword>
<evidence type="ECO:0000256" key="12">
    <source>
        <dbReference type="ARBA" id="ARBA00023012"/>
    </source>
</evidence>
<keyword evidence="14" id="KW-0175">Coiled coil</keyword>
<evidence type="ECO:0000259" key="17">
    <source>
        <dbReference type="PROSITE" id="PS50885"/>
    </source>
</evidence>
<dbReference type="PROSITE" id="PS50885">
    <property type="entry name" value="HAMP"/>
    <property type="match status" value="1"/>
</dbReference>
<dbReference type="PATRIC" id="fig|1131731.3.peg.1659"/>